<comment type="similarity">
    <text evidence="1">Belongs to the class-II aminoacyl-tRNA synthetase family.</text>
</comment>
<keyword evidence="12" id="KW-1185">Reference proteome</keyword>
<keyword evidence="4" id="KW-0067">ATP-binding</keyword>
<dbReference type="Gene3D" id="3.30.930.10">
    <property type="entry name" value="Bira Bifunctional Protein, Domain 2"/>
    <property type="match status" value="1"/>
</dbReference>
<protein>
    <recommendedName>
        <fullName evidence="8">Phenylalanyl-tRNA synthetase</fullName>
    </recommendedName>
</protein>
<evidence type="ECO:0000259" key="9">
    <source>
        <dbReference type="PROSITE" id="PS50862"/>
    </source>
</evidence>
<keyword evidence="5" id="KW-0648">Protein biosynthesis</keyword>
<sequence length="376" mass="42758">MLNLLSQSRLINSLSVTDLSDPLQAPGHAMGLMVKTAAHALKNKWKCRINTVRTSPVVPVENNYDRLNYPTDGAARDARYTRYVTERYILRTQTSSAIPDILAGLNGESLPDQLMVLPGLVYRRDCIDRLHCAEPHQLDLWRLVDNQTHQAMAFQDLKEMIAELMEALIPENEWRMTPSPHPYTTEGVQIDALWHDEWVEVGECGLINPLILEAAGLNHHSGLAMGLGLDRLLMLRKNIPDIRLLRSQDHRVLSQMYSLQPYQEVSMMPSITRDLSLVVSKEMDEEQIGDLIRSDYQQQGAIEALNVVEETPYEALPEGARKRLAIQPEQKNVLLRLVIRDMEQTLTSEQANQIRNQVYQLLHQGSVMELAEDKSL</sequence>
<accession>A0ABY5GGQ1</accession>
<dbReference type="Gene3D" id="3.30.70.380">
    <property type="entry name" value="Ferrodoxin-fold anticodon-binding domain"/>
    <property type="match status" value="1"/>
</dbReference>
<feature type="domain" description="Aminoacyl-transfer RNA synthetases class-II family profile" evidence="9">
    <location>
        <begin position="119"/>
        <end position="261"/>
    </location>
</feature>
<evidence type="ECO:0000256" key="2">
    <source>
        <dbReference type="ARBA" id="ARBA00022598"/>
    </source>
</evidence>
<dbReference type="PROSITE" id="PS50862">
    <property type="entry name" value="AA_TRNA_LIGASE_II"/>
    <property type="match status" value="1"/>
</dbReference>
<proteinExistence type="inferred from homology"/>
<dbReference type="SUPFAM" id="SSF54991">
    <property type="entry name" value="Anticodon-binding domain of PheRS"/>
    <property type="match status" value="1"/>
</dbReference>
<feature type="domain" description="FDX-ACB" evidence="10">
    <location>
        <begin position="266"/>
        <end position="371"/>
    </location>
</feature>
<gene>
    <name evidence="11" type="ORF">NNL38_04145</name>
</gene>
<evidence type="ECO:0000256" key="5">
    <source>
        <dbReference type="ARBA" id="ARBA00022917"/>
    </source>
</evidence>
<name>A0ABY5GGQ1_9GAMM</name>
<dbReference type="Proteomes" id="UP001057998">
    <property type="component" value="Chromosome 1"/>
</dbReference>
<organism evidence="11 12">
    <name type="scientific">Photobacterium atrarenae</name>
    <dbReference type="NCBI Taxonomy" id="865757"/>
    <lineage>
        <taxon>Bacteria</taxon>
        <taxon>Pseudomonadati</taxon>
        <taxon>Pseudomonadota</taxon>
        <taxon>Gammaproteobacteria</taxon>
        <taxon>Vibrionales</taxon>
        <taxon>Vibrionaceae</taxon>
        <taxon>Photobacterium</taxon>
    </lineage>
</organism>
<evidence type="ECO:0000313" key="12">
    <source>
        <dbReference type="Proteomes" id="UP001057998"/>
    </source>
</evidence>
<dbReference type="Pfam" id="PF03147">
    <property type="entry name" value="FDX-ACB"/>
    <property type="match status" value="1"/>
</dbReference>
<dbReference type="InterPro" id="IPR005121">
    <property type="entry name" value="Fdx_antiC-bd"/>
</dbReference>
<evidence type="ECO:0000256" key="4">
    <source>
        <dbReference type="ARBA" id="ARBA00022840"/>
    </source>
</evidence>
<dbReference type="EMBL" id="CP101508">
    <property type="protein sequence ID" value="UTV28445.1"/>
    <property type="molecule type" value="Genomic_DNA"/>
</dbReference>
<keyword evidence="3" id="KW-0547">Nucleotide-binding</keyword>
<keyword evidence="6" id="KW-0809">Transit peptide</keyword>
<dbReference type="InterPro" id="IPR006195">
    <property type="entry name" value="aa-tRNA-synth_II"/>
</dbReference>
<evidence type="ECO:0000313" key="11">
    <source>
        <dbReference type="EMBL" id="UTV28445.1"/>
    </source>
</evidence>
<keyword evidence="7" id="KW-0030">Aminoacyl-tRNA synthetase</keyword>
<dbReference type="RefSeq" id="WP_255389760.1">
    <property type="nucleotide sequence ID" value="NZ_CP101508.1"/>
</dbReference>
<evidence type="ECO:0000256" key="6">
    <source>
        <dbReference type="ARBA" id="ARBA00022946"/>
    </source>
</evidence>
<evidence type="ECO:0000256" key="8">
    <source>
        <dbReference type="ARBA" id="ARBA00031194"/>
    </source>
</evidence>
<evidence type="ECO:0000256" key="1">
    <source>
        <dbReference type="ARBA" id="ARBA00008226"/>
    </source>
</evidence>
<evidence type="ECO:0000259" key="10">
    <source>
        <dbReference type="PROSITE" id="PS51447"/>
    </source>
</evidence>
<dbReference type="PROSITE" id="PS51447">
    <property type="entry name" value="FDX_ACB"/>
    <property type="match status" value="1"/>
</dbReference>
<dbReference type="InterPro" id="IPR045864">
    <property type="entry name" value="aa-tRNA-synth_II/BPL/LPL"/>
</dbReference>
<evidence type="ECO:0000256" key="3">
    <source>
        <dbReference type="ARBA" id="ARBA00022741"/>
    </source>
</evidence>
<evidence type="ECO:0000256" key="7">
    <source>
        <dbReference type="ARBA" id="ARBA00023146"/>
    </source>
</evidence>
<dbReference type="SUPFAM" id="SSF55681">
    <property type="entry name" value="Class II aaRS and biotin synthetases"/>
    <property type="match status" value="1"/>
</dbReference>
<dbReference type="InterPro" id="IPR002319">
    <property type="entry name" value="Phenylalanyl-tRNA_Synthase"/>
</dbReference>
<dbReference type="SMART" id="SM00896">
    <property type="entry name" value="FDX-ACB"/>
    <property type="match status" value="1"/>
</dbReference>
<keyword evidence="2" id="KW-0436">Ligase</keyword>
<reference evidence="11" key="1">
    <citation type="submission" date="2022-07" db="EMBL/GenBank/DDBJ databases">
        <title>Genome sequencing of Photobacterium atrarenae GJH2-4.</title>
        <authorList>
            <person name="Park S.-J."/>
        </authorList>
    </citation>
    <scope>NUCLEOTIDE SEQUENCE</scope>
    <source>
        <strain evidence="11">GJH2-4</strain>
    </source>
</reference>
<dbReference type="Pfam" id="PF01409">
    <property type="entry name" value="tRNA-synt_2d"/>
    <property type="match status" value="1"/>
</dbReference>
<dbReference type="InterPro" id="IPR036690">
    <property type="entry name" value="Fdx_antiC-bd_sf"/>
</dbReference>